<sequence length="247" mass="26132">MSTAVPEIFINYRSGDCKDTAVAVEQNLSARFGSHRVFRAAKSIRPGENYRSGLASASSGARVLLALIGPNWLDARDRNGNRALDDKDDWVRKEILNALASGARIIPILCGRKMDRLPVGKLPPELAPLADLQSLTYDAGSAEADLDRIAAHLVTLVPGLVDRTTPDAPAEAGVANTVSGPVGGNSVQLRDMTGGSITTINGQTGPVSAGQGDQHIFYGDGTNYIAGKNSGGIHQTFGAERDRNEQR</sequence>
<keyword evidence="3" id="KW-1185">Reference proteome</keyword>
<dbReference type="InterPro" id="IPR000157">
    <property type="entry name" value="TIR_dom"/>
</dbReference>
<dbReference type="Pfam" id="PF13676">
    <property type="entry name" value="TIR_2"/>
    <property type="match status" value="1"/>
</dbReference>
<dbReference type="RefSeq" id="WP_312864319.1">
    <property type="nucleotide sequence ID" value="NZ_JACHIW010000001.1"/>
</dbReference>
<dbReference type="SUPFAM" id="SSF52200">
    <property type="entry name" value="Toll/Interleukin receptor TIR domain"/>
    <property type="match status" value="1"/>
</dbReference>
<dbReference type="Gene3D" id="3.40.50.10140">
    <property type="entry name" value="Toll/interleukin-1 receptor homology (TIR) domain"/>
    <property type="match status" value="1"/>
</dbReference>
<comment type="caution">
    <text evidence="2">The sequence shown here is derived from an EMBL/GenBank/DDBJ whole genome shotgun (WGS) entry which is preliminary data.</text>
</comment>
<gene>
    <name evidence="2" type="ORF">BJ970_003956</name>
</gene>
<evidence type="ECO:0000259" key="1">
    <source>
        <dbReference type="Pfam" id="PF13676"/>
    </source>
</evidence>
<evidence type="ECO:0000313" key="3">
    <source>
        <dbReference type="Proteomes" id="UP000584374"/>
    </source>
</evidence>
<protein>
    <recommendedName>
        <fullName evidence="1">TIR domain-containing protein</fullName>
    </recommendedName>
</protein>
<accession>A0A840Q1M9</accession>
<dbReference type="EMBL" id="JACHIW010000001">
    <property type="protein sequence ID" value="MBB5156422.1"/>
    <property type="molecule type" value="Genomic_DNA"/>
</dbReference>
<dbReference type="InterPro" id="IPR035897">
    <property type="entry name" value="Toll_tir_struct_dom_sf"/>
</dbReference>
<evidence type="ECO:0000313" key="2">
    <source>
        <dbReference type="EMBL" id="MBB5156422.1"/>
    </source>
</evidence>
<feature type="domain" description="TIR" evidence="1">
    <location>
        <begin position="8"/>
        <end position="140"/>
    </location>
</feature>
<dbReference type="AlphaFoldDB" id="A0A840Q1M9"/>
<reference evidence="2 3" key="1">
    <citation type="submission" date="2020-08" db="EMBL/GenBank/DDBJ databases">
        <title>Sequencing the genomes of 1000 actinobacteria strains.</title>
        <authorList>
            <person name="Klenk H.-P."/>
        </authorList>
    </citation>
    <scope>NUCLEOTIDE SEQUENCE [LARGE SCALE GENOMIC DNA]</scope>
    <source>
        <strain evidence="2 3">DSM 45584</strain>
    </source>
</reference>
<proteinExistence type="predicted"/>
<dbReference type="GO" id="GO:0007165">
    <property type="term" value="P:signal transduction"/>
    <property type="evidence" value="ECO:0007669"/>
    <property type="project" value="InterPro"/>
</dbReference>
<organism evidence="2 3">
    <name type="scientific">Saccharopolyspora phatthalungensis</name>
    <dbReference type="NCBI Taxonomy" id="664693"/>
    <lineage>
        <taxon>Bacteria</taxon>
        <taxon>Bacillati</taxon>
        <taxon>Actinomycetota</taxon>
        <taxon>Actinomycetes</taxon>
        <taxon>Pseudonocardiales</taxon>
        <taxon>Pseudonocardiaceae</taxon>
        <taxon>Saccharopolyspora</taxon>
    </lineage>
</organism>
<dbReference type="Proteomes" id="UP000584374">
    <property type="component" value="Unassembled WGS sequence"/>
</dbReference>
<name>A0A840Q1M9_9PSEU</name>